<feature type="modified residue" description="Phosphohistidine" evidence="12">
    <location>
        <position position="705"/>
    </location>
</feature>
<keyword evidence="9 14" id="KW-1133">Transmembrane helix</keyword>
<feature type="domain" description="Response regulatory" evidence="16">
    <location>
        <begin position="512"/>
        <end position="627"/>
    </location>
</feature>
<reference evidence="18 19" key="1">
    <citation type="submission" date="2023-11" db="EMBL/GenBank/DDBJ databases">
        <title>MicrobeMod: A computational toolkit for identifying prokaryotic methylation and restriction-modification with nanopore sequencing.</title>
        <authorList>
            <person name="Crits-Christoph A."/>
            <person name="Kang S.C."/>
            <person name="Lee H."/>
            <person name="Ostrov N."/>
        </authorList>
    </citation>
    <scope>NUCLEOTIDE SEQUENCE [LARGE SCALE GENOMIC DNA]</scope>
    <source>
        <strain evidence="18 19">ATCC 23090</strain>
    </source>
</reference>
<dbReference type="CDD" id="cd17546">
    <property type="entry name" value="REC_hyHK_CKI1_RcsC-like"/>
    <property type="match status" value="1"/>
</dbReference>
<dbReference type="SUPFAM" id="SSF52172">
    <property type="entry name" value="CheY-like"/>
    <property type="match status" value="1"/>
</dbReference>
<evidence type="ECO:0000256" key="5">
    <source>
        <dbReference type="ARBA" id="ARBA00022553"/>
    </source>
</evidence>
<dbReference type="InterPro" id="IPR003661">
    <property type="entry name" value="HisK_dim/P_dom"/>
</dbReference>
<accession>A0ABZ0XLG8</accession>
<dbReference type="InterPro" id="IPR011006">
    <property type="entry name" value="CheY-like_superfamily"/>
</dbReference>
<dbReference type="SUPFAM" id="SSF55874">
    <property type="entry name" value="ATPase domain of HSP90 chaperone/DNA topoisomerase II/histidine kinase"/>
    <property type="match status" value="1"/>
</dbReference>
<keyword evidence="5 13" id="KW-0597">Phosphoprotein</keyword>
<dbReference type="InterPro" id="IPR036890">
    <property type="entry name" value="HATPase_C_sf"/>
</dbReference>
<dbReference type="InterPro" id="IPR036641">
    <property type="entry name" value="HPT_dom_sf"/>
</dbReference>
<evidence type="ECO:0000256" key="3">
    <source>
        <dbReference type="ARBA" id="ARBA00012438"/>
    </source>
</evidence>
<keyword evidence="4" id="KW-1003">Cell membrane</keyword>
<dbReference type="RefSeq" id="WP_143150639.1">
    <property type="nucleotide sequence ID" value="NZ_CBHWAX010000026.1"/>
</dbReference>
<evidence type="ECO:0000256" key="4">
    <source>
        <dbReference type="ARBA" id="ARBA00022475"/>
    </source>
</evidence>
<dbReference type="PRINTS" id="PR00344">
    <property type="entry name" value="BCTRLSENSOR"/>
</dbReference>
<evidence type="ECO:0000256" key="13">
    <source>
        <dbReference type="PROSITE-ProRule" id="PRU00169"/>
    </source>
</evidence>
<evidence type="ECO:0000259" key="17">
    <source>
        <dbReference type="PROSITE" id="PS50894"/>
    </source>
</evidence>
<evidence type="ECO:0000259" key="16">
    <source>
        <dbReference type="PROSITE" id="PS50110"/>
    </source>
</evidence>
<dbReference type="InterPro" id="IPR005467">
    <property type="entry name" value="His_kinase_dom"/>
</dbReference>
<dbReference type="InterPro" id="IPR004358">
    <property type="entry name" value="Sig_transdc_His_kin-like_C"/>
</dbReference>
<keyword evidence="10" id="KW-0902">Two-component regulatory system</keyword>
<evidence type="ECO:0000256" key="8">
    <source>
        <dbReference type="ARBA" id="ARBA00022840"/>
    </source>
</evidence>
<dbReference type="Gene3D" id="1.10.287.130">
    <property type="match status" value="1"/>
</dbReference>
<dbReference type="PANTHER" id="PTHR45339:SF1">
    <property type="entry name" value="HYBRID SIGNAL TRANSDUCTION HISTIDINE KINASE J"/>
    <property type="match status" value="1"/>
</dbReference>
<dbReference type="CDD" id="cd00082">
    <property type="entry name" value="HisKA"/>
    <property type="match status" value="1"/>
</dbReference>
<evidence type="ECO:0000256" key="14">
    <source>
        <dbReference type="SAM" id="Phobius"/>
    </source>
</evidence>
<evidence type="ECO:0000256" key="9">
    <source>
        <dbReference type="ARBA" id="ARBA00022989"/>
    </source>
</evidence>
<sequence length="763" mass="85714">MIGHLYKTIASALGQKRSFVKKNCNLYHQRYMQPKHLKYYLLGVFISGMILFIVLQFNSSQNIRKLVAGNEQLLTELNVKNELQKLQTSIAKTDSKVRGTVISQDTLNITGIEADVALIKADLNEINKLVMSDSTEKLLTQLNYLVEEKNHFNVAVLDSFYTHGKWSAERLINAQKGKRLGDAITVILRQLDSTRQTEVNRTVRLIDTSGQRAQNWGSIMMIFACASSLLAFLYITTRIHKQEQLIDALAKSQQQEKKLAAIKDQFLANMSHEIRTPMNSVLGFTHLLQQQPLNEKAREYVAAIENAGENLLEIINDILDISKIESGMMRLEPVSFSIRGVLHAVQTMFRLKAEEKKLVFTVAIEDNVPDILYGDVVRLTQVLVNLTNNAIKFTNQGQVNIRINKLGEHEQTVRILFAVSDTGIGIAHNKLPAIFDRFNQAEADTTRKYGGTGLGLTIVKQLVELQHGALTVESEPGKGSTFMVELPYALGELLPENGEPKNDNFSLHSDVKLLVAEDNKMNQDLLKHLLGSRQLHYQLVTNGQDVLNALSKSHYDMVLMDIQMPEMDGYTASRKIRQELHSNIPIIAMTAHAMAGEREKCLQAGMNEYLSKPIRQEELFRLIEIFTGKISPPDTHMHTNTGNGHFQPHEGPLVQLQYLKTLSKGDTEFEHAMLQQFVTQLPEDLGALKKAIQAEDIAAIRSTAHNLKTTISFIGLDGILYPILEPLESLEAGQYQPTLIAEKFATLRELSLKAMEETMAILL</sequence>
<evidence type="ECO:0000256" key="2">
    <source>
        <dbReference type="ARBA" id="ARBA00004651"/>
    </source>
</evidence>
<dbReference type="PROSITE" id="PS50109">
    <property type="entry name" value="HIS_KIN"/>
    <property type="match status" value="1"/>
</dbReference>
<dbReference type="InterPro" id="IPR001789">
    <property type="entry name" value="Sig_transdc_resp-reg_receiver"/>
</dbReference>
<evidence type="ECO:0000259" key="15">
    <source>
        <dbReference type="PROSITE" id="PS50109"/>
    </source>
</evidence>
<proteinExistence type="predicted"/>
<feature type="domain" description="HPt" evidence="17">
    <location>
        <begin position="666"/>
        <end position="763"/>
    </location>
</feature>
<dbReference type="InterPro" id="IPR008207">
    <property type="entry name" value="Sig_transdc_His_kin_Hpt_dom"/>
</dbReference>
<name>A0ABZ0XLG8_9BACT</name>
<feature type="modified residue" description="4-aspartylphosphate" evidence="13">
    <location>
        <position position="561"/>
    </location>
</feature>
<keyword evidence="19" id="KW-1185">Reference proteome</keyword>
<dbReference type="EMBL" id="CP140154">
    <property type="protein sequence ID" value="WQG91047.1"/>
    <property type="molecule type" value="Genomic_DNA"/>
</dbReference>
<dbReference type="SMART" id="SM00448">
    <property type="entry name" value="REC"/>
    <property type="match status" value="1"/>
</dbReference>
<comment type="catalytic activity">
    <reaction evidence="1">
        <text>ATP + protein L-histidine = ADP + protein N-phospho-L-histidine.</text>
        <dbReference type="EC" id="2.7.13.3"/>
    </reaction>
</comment>
<organism evidence="18 19">
    <name type="scientific">Chitinophaga sancti</name>
    <dbReference type="NCBI Taxonomy" id="1004"/>
    <lineage>
        <taxon>Bacteria</taxon>
        <taxon>Pseudomonadati</taxon>
        <taxon>Bacteroidota</taxon>
        <taxon>Chitinophagia</taxon>
        <taxon>Chitinophagales</taxon>
        <taxon>Chitinophagaceae</taxon>
        <taxon>Chitinophaga</taxon>
    </lineage>
</organism>
<keyword evidence="7" id="KW-0547">Nucleotide-binding</keyword>
<dbReference type="Pfam" id="PF00512">
    <property type="entry name" value="HisKA"/>
    <property type="match status" value="1"/>
</dbReference>
<dbReference type="Pfam" id="PF02518">
    <property type="entry name" value="HATPase_c"/>
    <property type="match status" value="1"/>
</dbReference>
<dbReference type="PROSITE" id="PS50894">
    <property type="entry name" value="HPT"/>
    <property type="match status" value="1"/>
</dbReference>
<feature type="domain" description="Histidine kinase" evidence="15">
    <location>
        <begin position="269"/>
        <end position="490"/>
    </location>
</feature>
<dbReference type="PROSITE" id="PS50110">
    <property type="entry name" value="RESPONSE_REGULATORY"/>
    <property type="match status" value="1"/>
</dbReference>
<dbReference type="Gene3D" id="1.20.120.160">
    <property type="entry name" value="HPT domain"/>
    <property type="match status" value="1"/>
</dbReference>
<protein>
    <recommendedName>
        <fullName evidence="3">histidine kinase</fullName>
        <ecNumber evidence="3">2.7.13.3</ecNumber>
    </recommendedName>
</protein>
<dbReference type="InterPro" id="IPR036097">
    <property type="entry name" value="HisK_dim/P_sf"/>
</dbReference>
<evidence type="ECO:0000256" key="1">
    <source>
        <dbReference type="ARBA" id="ARBA00000085"/>
    </source>
</evidence>
<dbReference type="Gene3D" id="3.40.50.2300">
    <property type="match status" value="1"/>
</dbReference>
<evidence type="ECO:0000256" key="11">
    <source>
        <dbReference type="ARBA" id="ARBA00023136"/>
    </source>
</evidence>
<evidence type="ECO:0000256" key="10">
    <source>
        <dbReference type="ARBA" id="ARBA00023012"/>
    </source>
</evidence>
<dbReference type="InterPro" id="IPR003594">
    <property type="entry name" value="HATPase_dom"/>
</dbReference>
<keyword evidence="6 14" id="KW-0812">Transmembrane</keyword>
<dbReference type="Proteomes" id="UP001326715">
    <property type="component" value="Chromosome"/>
</dbReference>
<evidence type="ECO:0000313" key="19">
    <source>
        <dbReference type="Proteomes" id="UP001326715"/>
    </source>
</evidence>
<dbReference type="Gene3D" id="3.30.565.10">
    <property type="entry name" value="Histidine kinase-like ATPase, C-terminal domain"/>
    <property type="match status" value="1"/>
</dbReference>
<evidence type="ECO:0000256" key="6">
    <source>
        <dbReference type="ARBA" id="ARBA00022692"/>
    </source>
</evidence>
<dbReference type="SUPFAM" id="SSF47384">
    <property type="entry name" value="Homodimeric domain of signal transducing histidine kinase"/>
    <property type="match status" value="1"/>
</dbReference>
<dbReference type="PANTHER" id="PTHR45339">
    <property type="entry name" value="HYBRID SIGNAL TRANSDUCTION HISTIDINE KINASE J"/>
    <property type="match status" value="1"/>
</dbReference>
<gene>
    <name evidence="18" type="ORF">SR876_06025</name>
</gene>
<dbReference type="SMART" id="SM00387">
    <property type="entry name" value="HATPase_c"/>
    <property type="match status" value="1"/>
</dbReference>
<dbReference type="EC" id="2.7.13.3" evidence="3"/>
<keyword evidence="11 14" id="KW-0472">Membrane</keyword>
<dbReference type="SUPFAM" id="SSF47226">
    <property type="entry name" value="Histidine-containing phosphotransfer domain, HPT domain"/>
    <property type="match status" value="1"/>
</dbReference>
<keyword evidence="8 18" id="KW-0067">ATP-binding</keyword>
<comment type="subcellular location">
    <subcellularLocation>
        <location evidence="2">Cell membrane</location>
        <topology evidence="2">Multi-pass membrane protein</topology>
    </subcellularLocation>
</comment>
<dbReference type="GO" id="GO:0005524">
    <property type="term" value="F:ATP binding"/>
    <property type="evidence" value="ECO:0007669"/>
    <property type="project" value="UniProtKB-KW"/>
</dbReference>
<dbReference type="SMART" id="SM00388">
    <property type="entry name" value="HisKA"/>
    <property type="match status" value="1"/>
</dbReference>
<dbReference type="CDD" id="cd16922">
    <property type="entry name" value="HATPase_EvgS-ArcB-TorS-like"/>
    <property type="match status" value="1"/>
</dbReference>
<feature type="transmembrane region" description="Helical" evidence="14">
    <location>
        <begin position="39"/>
        <end position="57"/>
    </location>
</feature>
<evidence type="ECO:0000256" key="12">
    <source>
        <dbReference type="PROSITE-ProRule" id="PRU00110"/>
    </source>
</evidence>
<dbReference type="Pfam" id="PF01627">
    <property type="entry name" value="Hpt"/>
    <property type="match status" value="1"/>
</dbReference>
<evidence type="ECO:0000313" key="18">
    <source>
        <dbReference type="EMBL" id="WQG91047.1"/>
    </source>
</evidence>
<dbReference type="Pfam" id="PF00072">
    <property type="entry name" value="Response_reg"/>
    <property type="match status" value="1"/>
</dbReference>
<evidence type="ECO:0000256" key="7">
    <source>
        <dbReference type="ARBA" id="ARBA00022741"/>
    </source>
</evidence>